<name>A0A4U6U5I0_SETVI</name>
<organism evidence="2 3">
    <name type="scientific">Setaria viridis</name>
    <name type="common">Green bristlegrass</name>
    <name type="synonym">Setaria italica subsp. viridis</name>
    <dbReference type="NCBI Taxonomy" id="4556"/>
    <lineage>
        <taxon>Eukaryota</taxon>
        <taxon>Viridiplantae</taxon>
        <taxon>Streptophyta</taxon>
        <taxon>Embryophyta</taxon>
        <taxon>Tracheophyta</taxon>
        <taxon>Spermatophyta</taxon>
        <taxon>Magnoliopsida</taxon>
        <taxon>Liliopsida</taxon>
        <taxon>Poales</taxon>
        <taxon>Poaceae</taxon>
        <taxon>PACMAD clade</taxon>
        <taxon>Panicoideae</taxon>
        <taxon>Panicodae</taxon>
        <taxon>Paniceae</taxon>
        <taxon>Cenchrinae</taxon>
        <taxon>Setaria</taxon>
    </lineage>
</organism>
<evidence type="ECO:0000313" key="3">
    <source>
        <dbReference type="Proteomes" id="UP000298652"/>
    </source>
</evidence>
<dbReference type="Gramene" id="TKW10921">
    <property type="protein sequence ID" value="TKW10921"/>
    <property type="gene ID" value="SEVIR_6G200400v2"/>
</dbReference>
<sequence length="101" mass="10916">MEAATSGQRAGSSSSTAPTYNGRLDAVTLVVSSMAPSSSTSLEDVNFEISWWWKSGWNSITSQNCQKVNSEGCFVGCLRGFCSLSSWIQAYLPHVIISLML</sequence>
<feature type="region of interest" description="Disordered" evidence="1">
    <location>
        <begin position="1"/>
        <end position="20"/>
    </location>
</feature>
<dbReference type="EMBL" id="CM016557">
    <property type="protein sequence ID" value="TKW10921.1"/>
    <property type="molecule type" value="Genomic_DNA"/>
</dbReference>
<reference evidence="2" key="1">
    <citation type="submission" date="2019-03" db="EMBL/GenBank/DDBJ databases">
        <title>WGS assembly of Setaria viridis.</title>
        <authorList>
            <person name="Huang P."/>
            <person name="Jenkins J."/>
            <person name="Grimwood J."/>
            <person name="Barry K."/>
            <person name="Healey A."/>
            <person name="Mamidi S."/>
            <person name="Sreedasyam A."/>
            <person name="Shu S."/>
            <person name="Feldman M."/>
            <person name="Wu J."/>
            <person name="Yu Y."/>
            <person name="Chen C."/>
            <person name="Johnson J."/>
            <person name="Rokhsar D."/>
            <person name="Baxter I."/>
            <person name="Schmutz J."/>
            <person name="Brutnell T."/>
            <person name="Kellogg E."/>
        </authorList>
    </citation>
    <scope>NUCLEOTIDE SEQUENCE [LARGE SCALE GENOMIC DNA]</scope>
</reference>
<protein>
    <submittedName>
        <fullName evidence="2">Uncharacterized protein</fullName>
    </submittedName>
</protein>
<gene>
    <name evidence="2" type="ORF">SEVIR_6G200400v2</name>
</gene>
<feature type="compositionally biased region" description="Polar residues" evidence="1">
    <location>
        <begin position="1"/>
        <end position="19"/>
    </location>
</feature>
<accession>A0A4U6U5I0</accession>
<proteinExistence type="predicted"/>
<evidence type="ECO:0000256" key="1">
    <source>
        <dbReference type="SAM" id="MobiDB-lite"/>
    </source>
</evidence>
<evidence type="ECO:0000313" key="2">
    <source>
        <dbReference type="EMBL" id="TKW10921.1"/>
    </source>
</evidence>
<keyword evidence="3" id="KW-1185">Reference proteome</keyword>
<dbReference type="AlphaFoldDB" id="A0A4U6U5I0"/>
<dbReference type="Proteomes" id="UP000298652">
    <property type="component" value="Chromosome 6"/>
</dbReference>